<dbReference type="GO" id="GO:0005739">
    <property type="term" value="C:mitochondrion"/>
    <property type="evidence" value="ECO:0007669"/>
    <property type="project" value="TreeGrafter"/>
</dbReference>
<dbReference type="Gene3D" id="3.40.47.10">
    <property type="match status" value="1"/>
</dbReference>
<evidence type="ECO:0000256" key="2">
    <source>
        <dbReference type="ARBA" id="ARBA00013191"/>
    </source>
</evidence>
<evidence type="ECO:0000259" key="5">
    <source>
        <dbReference type="PROSITE" id="PS52004"/>
    </source>
</evidence>
<dbReference type="InterPro" id="IPR011032">
    <property type="entry name" value="GroES-like_sf"/>
</dbReference>
<dbReference type="SUPFAM" id="SSF53901">
    <property type="entry name" value="Thiolase-like"/>
    <property type="match status" value="2"/>
</dbReference>
<comment type="similarity">
    <text evidence="1 4">Belongs to the thiolase-like superfamily. Beta-ketoacyl-ACP synthases family.</text>
</comment>
<dbReference type="Pfam" id="PF00107">
    <property type="entry name" value="ADH_zinc_N"/>
    <property type="match status" value="1"/>
</dbReference>
<organism evidence="6 7">
    <name type="scientific">Candida albicans</name>
    <name type="common">Yeast</name>
    <dbReference type="NCBI Taxonomy" id="5476"/>
    <lineage>
        <taxon>Eukaryota</taxon>
        <taxon>Fungi</taxon>
        <taxon>Dikarya</taxon>
        <taxon>Ascomycota</taxon>
        <taxon>Saccharomycotina</taxon>
        <taxon>Pichiomycetes</taxon>
        <taxon>Debaryomycetaceae</taxon>
        <taxon>Candida/Lodderomyces clade</taxon>
        <taxon>Candida</taxon>
    </lineage>
</organism>
<dbReference type="PANTHER" id="PTHR11712:SF336">
    <property type="entry name" value="3-OXOACYL-[ACYL-CARRIER-PROTEIN] SYNTHASE, MITOCHONDRIAL"/>
    <property type="match status" value="1"/>
</dbReference>
<dbReference type="InterPro" id="IPR000794">
    <property type="entry name" value="Beta-ketoacyl_synthase"/>
</dbReference>
<gene>
    <name evidence="6" type="ORF">FOB64_000265</name>
</gene>
<dbReference type="EC" id="2.3.1.41" evidence="2"/>
<evidence type="ECO:0000313" key="6">
    <source>
        <dbReference type="EMBL" id="KAF6072213.1"/>
    </source>
</evidence>
<sequence>MGQNPSKVIGKVPHGTISEGHWQVGDHIPASEARRMATFSHYALASTHEALQDARLLTEDNNALNMDTNKVGVAVGSGIGSFEDIYNNSIAYNASGYKKVQPLFIPKLLNNMAAGIFQLSIKLKAIGDGFNFLKMGYGQVMICGGTESSIHPLALAGFARARSVVTDSEFNSNPTKASRPFDKSRNGFVLSEGCGILVLETLSHALERGVTPDQIYGEILGYGVSGDAYHITAPHEDGTGAYNAMNQAIERSGIDPEQIDYVNAHATSTVIGDRAENNAMMRLFNPQKTKVSSTKSSIGHLLGAAGAVESIFTLNAIKTGQIPATLNLDNVGQHEGDEQSQFKFDYVANKSITMDVNYAVCNSFGFGGVNKSYQEKSTNDEQEDVAIVPPTEISFDKKHQSILSITHFKDPLKVQSRYPIPELQPYEILVNNKAIGLNPIDWKGKKYGFGIYHFPWINGRESSGDVVKLGDQVDKFSIGDKVIVSSTSYRDNRTSTFQQYTAIDSRLVWKLPESFSYEDGATIGVGLVTAGIILYNSFEFELSATPTKQTTTASNNNTILIWGGATVVGLYVAQLAKIYGLNVIAVASTKHETYLKQLGVDHLIDRHLSEDEIINEINSIDGIESIEYGVDCVGKETSKTVLKILDLKSQPQQKSKDEQIVKPKFSGIVGVPKEYPESVDVRNVVIKRFHEDVSFGEKFIDVTSELLNKKVIEPVRFKQYKGGLHIIDNALKDLEKIGANGEKYVVSV</sequence>
<dbReference type="PROSITE" id="PS52004">
    <property type="entry name" value="KS3_2"/>
    <property type="match status" value="1"/>
</dbReference>
<dbReference type="Pfam" id="PF02801">
    <property type="entry name" value="Ketoacyl-synt_C"/>
    <property type="match status" value="1"/>
</dbReference>
<accession>A0A8H6C3W9</accession>
<evidence type="ECO:0000313" key="7">
    <source>
        <dbReference type="Proteomes" id="UP000536275"/>
    </source>
</evidence>
<dbReference type="Gene3D" id="3.40.50.720">
    <property type="entry name" value="NAD(P)-binding Rossmann-like Domain"/>
    <property type="match status" value="1"/>
</dbReference>
<dbReference type="GO" id="GO:0004315">
    <property type="term" value="F:3-oxoacyl-[acyl-carrier-protein] synthase activity"/>
    <property type="evidence" value="ECO:0007669"/>
    <property type="project" value="UniProtKB-EC"/>
</dbReference>
<evidence type="ECO:0000256" key="3">
    <source>
        <dbReference type="ARBA" id="ARBA00022679"/>
    </source>
</evidence>
<dbReference type="SUPFAM" id="SSF50129">
    <property type="entry name" value="GroES-like"/>
    <property type="match status" value="1"/>
</dbReference>
<dbReference type="GO" id="GO:0016651">
    <property type="term" value="F:oxidoreductase activity, acting on NAD(P)H"/>
    <property type="evidence" value="ECO:0007669"/>
    <property type="project" value="InterPro"/>
</dbReference>
<dbReference type="CDD" id="cd00834">
    <property type="entry name" value="KAS_I_II"/>
    <property type="match status" value="1"/>
</dbReference>
<dbReference type="CDD" id="cd08249">
    <property type="entry name" value="enoyl_reductase_like"/>
    <property type="match status" value="1"/>
</dbReference>
<evidence type="ECO:0000256" key="4">
    <source>
        <dbReference type="RuleBase" id="RU003694"/>
    </source>
</evidence>
<dbReference type="EMBL" id="JABWAD010000007">
    <property type="protein sequence ID" value="KAF6072213.1"/>
    <property type="molecule type" value="Genomic_DNA"/>
</dbReference>
<dbReference type="InterPro" id="IPR016039">
    <property type="entry name" value="Thiolase-like"/>
</dbReference>
<dbReference type="InterPro" id="IPR047122">
    <property type="entry name" value="Trans-enoyl_RdTase-like"/>
</dbReference>
<dbReference type="Pfam" id="PF08240">
    <property type="entry name" value="ADH_N"/>
    <property type="match status" value="1"/>
</dbReference>
<dbReference type="InterPro" id="IPR036291">
    <property type="entry name" value="NAD(P)-bd_dom_sf"/>
</dbReference>
<dbReference type="Proteomes" id="UP000536275">
    <property type="component" value="Unassembled WGS sequence"/>
</dbReference>
<dbReference type="PANTHER" id="PTHR11712">
    <property type="entry name" value="POLYKETIDE SYNTHASE-RELATED"/>
    <property type="match status" value="1"/>
</dbReference>
<dbReference type="GO" id="GO:0006633">
    <property type="term" value="P:fatty acid biosynthetic process"/>
    <property type="evidence" value="ECO:0007669"/>
    <property type="project" value="TreeGrafter"/>
</dbReference>
<proteinExistence type="inferred from homology"/>
<dbReference type="SUPFAM" id="SSF51735">
    <property type="entry name" value="NAD(P)-binding Rossmann-fold domains"/>
    <property type="match status" value="1"/>
</dbReference>
<dbReference type="SMART" id="SM00829">
    <property type="entry name" value="PKS_ER"/>
    <property type="match status" value="1"/>
</dbReference>
<dbReference type="Gene3D" id="3.90.180.10">
    <property type="entry name" value="Medium-chain alcohol dehydrogenases, catalytic domain"/>
    <property type="match status" value="1"/>
</dbReference>
<keyword evidence="3 4" id="KW-0808">Transferase</keyword>
<feature type="domain" description="Ketosynthase family 3 (KS3)" evidence="5">
    <location>
        <begin position="1"/>
        <end position="377"/>
    </location>
</feature>
<dbReference type="SMART" id="SM00825">
    <property type="entry name" value="PKS_KS"/>
    <property type="match status" value="1"/>
</dbReference>
<reference evidence="6 7" key="1">
    <citation type="submission" date="2020-03" db="EMBL/GenBank/DDBJ databases">
        <title>FDA dAtabase for Regulatory Grade micrObial Sequences (FDA-ARGOS): Supporting development and validation of Infectious Disease Dx tests.</title>
        <authorList>
            <person name="Campos J."/>
            <person name="Goldberg B."/>
            <person name="Tallon L."/>
            <person name="Sadzewicz L."/>
            <person name="Vavikolanu K."/>
            <person name="Mehta A."/>
            <person name="Aluvathingal J."/>
            <person name="Nadendla S."/>
            <person name="Nandy P."/>
            <person name="Geyer C."/>
            <person name="Yan Y."/>
            <person name="Sichtig H."/>
        </authorList>
    </citation>
    <scope>NUCLEOTIDE SEQUENCE [LARGE SCALE GENOMIC DNA]</scope>
    <source>
        <strain evidence="6 7">FDAARGOS_656</strain>
    </source>
</reference>
<dbReference type="InterPro" id="IPR014031">
    <property type="entry name" value="Ketoacyl_synth_C"/>
</dbReference>
<protein>
    <recommendedName>
        <fullName evidence="2">beta-ketoacyl-[acyl-carrier-protein] synthase I</fullName>
        <ecNumber evidence="2">2.3.1.41</ecNumber>
    </recommendedName>
</protein>
<dbReference type="Pfam" id="PF00109">
    <property type="entry name" value="ketoacyl-synt"/>
    <property type="match status" value="2"/>
</dbReference>
<evidence type="ECO:0000256" key="1">
    <source>
        <dbReference type="ARBA" id="ARBA00008467"/>
    </source>
</evidence>
<dbReference type="InterPro" id="IPR013149">
    <property type="entry name" value="ADH-like_C"/>
</dbReference>
<dbReference type="InterPro" id="IPR020843">
    <property type="entry name" value="ER"/>
</dbReference>
<comment type="caution">
    <text evidence="6">The sequence shown here is derived from an EMBL/GenBank/DDBJ whole genome shotgun (WGS) entry which is preliminary data.</text>
</comment>
<dbReference type="AlphaFoldDB" id="A0A8H6C3W9"/>
<name>A0A8H6C3W9_CANAX</name>
<dbReference type="InterPro" id="IPR020841">
    <property type="entry name" value="PKS_Beta-ketoAc_synthase_dom"/>
</dbReference>
<dbReference type="InterPro" id="IPR014030">
    <property type="entry name" value="Ketoacyl_synth_N"/>
</dbReference>
<dbReference type="InterPro" id="IPR013154">
    <property type="entry name" value="ADH-like_N"/>
</dbReference>